<evidence type="ECO:0000256" key="1">
    <source>
        <dbReference type="ARBA" id="ARBA00001947"/>
    </source>
</evidence>
<dbReference type="OrthoDB" id="515692at2759"/>
<evidence type="ECO:0000256" key="6">
    <source>
        <dbReference type="SAM" id="SignalP"/>
    </source>
</evidence>
<sequence length="533" mass="58732">MAKFSFATLGVSALASRFALTSKPEASPSDQATHEPADKSPSTPTLSPGDPDRNATSKDRPSPSRTSTVQTLASANTASPTSRRKSAVLRRLSLQYVPGRGSSSPVRNSFDPVKTQNQASPKPSLSSSSTGSAATSSSRPAGEAHVYTLILSANEHFERERYPEAIAAYTRAMTLIEQVVPESPAEVEDLVCMLYSNRSMAHFMRSELHDSLRDAEKVVQTRPLWSKGHFRKGEALLALGMFELAVIHYGFASDLEPQNRELRVFAQKARLLRADKEQGLAVFQLLAGRDIACTRGLNPIQNKIFDFAKKMRNYIYLIVDRESKQCAIVDACWDVPGIMRVIKKEGLTPVAAIVTHYHFDHVGGIPPAPFDALHIRVSGLDTVMKKYPHLKAYVHDKDLPYVLESNPGLPTGRVTKTTDQYAMTLGVRTTLRFLHTPGHSEGSQCIMVNESRLFTGDTLFPTSCGRVDLPGGCKHDMVNSLQHILKNLDPAVMIYPGHDYGGSWSTIETEQLSGLLRDGYTAEWDEYNNLQLS</sequence>
<dbReference type="EMBL" id="JANBPT010000200">
    <property type="protein sequence ID" value="KAJ1925927.1"/>
    <property type="molecule type" value="Genomic_DNA"/>
</dbReference>
<accession>A0A9W8DVP7</accession>
<organism evidence="8 9">
    <name type="scientific">Tieghemiomyces parasiticus</name>
    <dbReference type="NCBI Taxonomy" id="78921"/>
    <lineage>
        <taxon>Eukaryota</taxon>
        <taxon>Fungi</taxon>
        <taxon>Fungi incertae sedis</taxon>
        <taxon>Zoopagomycota</taxon>
        <taxon>Kickxellomycotina</taxon>
        <taxon>Dimargaritomycetes</taxon>
        <taxon>Dimargaritales</taxon>
        <taxon>Dimargaritaceae</taxon>
        <taxon>Tieghemiomyces</taxon>
    </lineage>
</organism>
<keyword evidence="3" id="KW-0378">Hydrolase</keyword>
<dbReference type="SUPFAM" id="SSF56281">
    <property type="entry name" value="Metallo-hydrolase/oxidoreductase"/>
    <property type="match status" value="1"/>
</dbReference>
<dbReference type="PANTHER" id="PTHR46233:SF3">
    <property type="entry name" value="HYDROXYACYLGLUTATHIONE HYDROLASE GLOC"/>
    <property type="match status" value="1"/>
</dbReference>
<dbReference type="InterPro" id="IPR011990">
    <property type="entry name" value="TPR-like_helical_dom_sf"/>
</dbReference>
<dbReference type="SMART" id="SM00849">
    <property type="entry name" value="Lactamase_B"/>
    <property type="match status" value="1"/>
</dbReference>
<dbReference type="Pfam" id="PF00753">
    <property type="entry name" value="Lactamase_B"/>
    <property type="match status" value="1"/>
</dbReference>
<evidence type="ECO:0000256" key="2">
    <source>
        <dbReference type="ARBA" id="ARBA00022723"/>
    </source>
</evidence>
<proteinExistence type="predicted"/>
<keyword evidence="2" id="KW-0479">Metal-binding</keyword>
<evidence type="ECO:0000313" key="8">
    <source>
        <dbReference type="EMBL" id="KAJ1925927.1"/>
    </source>
</evidence>
<dbReference type="Gene3D" id="1.25.40.10">
    <property type="entry name" value="Tetratricopeptide repeat domain"/>
    <property type="match status" value="1"/>
</dbReference>
<evidence type="ECO:0000256" key="3">
    <source>
        <dbReference type="ARBA" id="ARBA00022801"/>
    </source>
</evidence>
<dbReference type="InterPro" id="IPR019734">
    <property type="entry name" value="TPR_rpt"/>
</dbReference>
<evidence type="ECO:0000259" key="7">
    <source>
        <dbReference type="SMART" id="SM00849"/>
    </source>
</evidence>
<keyword evidence="6" id="KW-0732">Signal</keyword>
<evidence type="ECO:0000313" key="9">
    <source>
        <dbReference type="Proteomes" id="UP001150569"/>
    </source>
</evidence>
<dbReference type="SUPFAM" id="SSF48452">
    <property type="entry name" value="TPR-like"/>
    <property type="match status" value="1"/>
</dbReference>
<protein>
    <recommendedName>
        <fullName evidence="7">Metallo-beta-lactamase domain-containing protein</fullName>
    </recommendedName>
</protein>
<dbReference type="InterPro" id="IPR036866">
    <property type="entry name" value="RibonucZ/Hydroxyglut_hydro"/>
</dbReference>
<feature type="compositionally biased region" description="Low complexity" evidence="5">
    <location>
        <begin position="119"/>
        <end position="139"/>
    </location>
</feature>
<dbReference type="InterPro" id="IPR001279">
    <property type="entry name" value="Metallo-B-lactamas"/>
</dbReference>
<feature type="region of interest" description="Disordered" evidence="5">
    <location>
        <begin position="20"/>
        <end position="139"/>
    </location>
</feature>
<feature type="chain" id="PRO_5040733247" description="Metallo-beta-lactamase domain-containing protein" evidence="6">
    <location>
        <begin position="22"/>
        <end position="533"/>
    </location>
</feature>
<evidence type="ECO:0000256" key="4">
    <source>
        <dbReference type="ARBA" id="ARBA00022833"/>
    </source>
</evidence>
<feature type="compositionally biased region" description="Basic and acidic residues" evidence="5">
    <location>
        <begin position="50"/>
        <end position="62"/>
    </location>
</feature>
<keyword evidence="9" id="KW-1185">Reference proteome</keyword>
<feature type="compositionally biased region" description="Polar residues" evidence="5">
    <location>
        <begin position="63"/>
        <end position="81"/>
    </location>
</feature>
<dbReference type="SMART" id="SM00028">
    <property type="entry name" value="TPR"/>
    <property type="match status" value="3"/>
</dbReference>
<comment type="caution">
    <text evidence="8">The sequence shown here is derived from an EMBL/GenBank/DDBJ whole genome shotgun (WGS) entry which is preliminary data.</text>
</comment>
<dbReference type="GO" id="GO:0046872">
    <property type="term" value="F:metal ion binding"/>
    <property type="evidence" value="ECO:0007669"/>
    <property type="project" value="UniProtKB-KW"/>
</dbReference>
<name>A0A9W8DVP7_9FUNG</name>
<dbReference type="GO" id="GO:0016787">
    <property type="term" value="F:hydrolase activity"/>
    <property type="evidence" value="ECO:0007669"/>
    <property type="project" value="UniProtKB-KW"/>
</dbReference>
<dbReference type="Proteomes" id="UP001150569">
    <property type="component" value="Unassembled WGS sequence"/>
</dbReference>
<keyword evidence="4" id="KW-0862">Zinc</keyword>
<reference evidence="8" key="1">
    <citation type="submission" date="2022-07" db="EMBL/GenBank/DDBJ databases">
        <title>Phylogenomic reconstructions and comparative analyses of Kickxellomycotina fungi.</title>
        <authorList>
            <person name="Reynolds N.K."/>
            <person name="Stajich J.E."/>
            <person name="Barry K."/>
            <person name="Grigoriev I.V."/>
            <person name="Crous P."/>
            <person name="Smith M.E."/>
        </authorList>
    </citation>
    <scope>NUCLEOTIDE SEQUENCE</scope>
    <source>
        <strain evidence="8">RSA 861</strain>
    </source>
</reference>
<feature type="signal peptide" evidence="6">
    <location>
        <begin position="1"/>
        <end position="21"/>
    </location>
</feature>
<feature type="domain" description="Metallo-beta-lactamase" evidence="7">
    <location>
        <begin position="312"/>
        <end position="498"/>
    </location>
</feature>
<dbReference type="InterPro" id="IPR051453">
    <property type="entry name" value="MBL_Glyoxalase_II"/>
</dbReference>
<dbReference type="PANTHER" id="PTHR46233">
    <property type="entry name" value="HYDROXYACYLGLUTATHIONE HYDROLASE GLOC"/>
    <property type="match status" value="1"/>
</dbReference>
<dbReference type="Gene3D" id="3.60.15.10">
    <property type="entry name" value="Ribonuclease Z/Hydroxyacylglutathione hydrolase-like"/>
    <property type="match status" value="1"/>
</dbReference>
<dbReference type="AlphaFoldDB" id="A0A9W8DVP7"/>
<comment type="cofactor">
    <cofactor evidence="1">
        <name>Zn(2+)</name>
        <dbReference type="ChEBI" id="CHEBI:29105"/>
    </cofactor>
</comment>
<gene>
    <name evidence="8" type="ORF">IWQ60_004242</name>
</gene>
<evidence type="ECO:0000256" key="5">
    <source>
        <dbReference type="SAM" id="MobiDB-lite"/>
    </source>
</evidence>